<keyword evidence="2" id="KW-0540">Nuclease</keyword>
<dbReference type="InterPro" id="IPR011856">
    <property type="entry name" value="tRNA_endonuc-like_dom_sf"/>
</dbReference>
<evidence type="ECO:0000313" key="6">
    <source>
        <dbReference type="Proteomes" id="UP000018852"/>
    </source>
</evidence>
<keyword evidence="3" id="KW-0378">Hydrolase</keyword>
<dbReference type="GO" id="GO:0003676">
    <property type="term" value="F:nucleic acid binding"/>
    <property type="evidence" value="ECO:0007669"/>
    <property type="project" value="InterPro"/>
</dbReference>
<evidence type="ECO:0000256" key="1">
    <source>
        <dbReference type="ARBA" id="ARBA00001946"/>
    </source>
</evidence>
<dbReference type="PATRIC" id="fig|1403939.3.peg.1318"/>
<sequence length="93" mass="10012">MRERAVEAALVREVRARGGLCWKLVSPGTVGVPDRLVLLPAGHVGLVEVKAPGERPRAVQRVRIDQVRALGTPCLVLDDPAKVGEVCDAIRRA</sequence>
<dbReference type="Gene3D" id="3.40.1350.10">
    <property type="match status" value="1"/>
</dbReference>
<dbReference type="SMART" id="SM00990">
    <property type="entry name" value="VRR_NUC"/>
    <property type="match status" value="1"/>
</dbReference>
<reference evidence="5 6" key="1">
    <citation type="submission" date="2013-12" db="EMBL/GenBank/DDBJ databases">
        <title>A Varibaculum cambriense genome reconstructed from a premature infant gut community with otherwise low bacterial novelty that shifts toward anaerobic metabolism during the third week of life.</title>
        <authorList>
            <person name="Brown C.T."/>
            <person name="Sharon I."/>
            <person name="Thomas B.C."/>
            <person name="Castelle C.J."/>
            <person name="Morowitz M.J."/>
            <person name="Banfield J.F."/>
        </authorList>
    </citation>
    <scope>NUCLEOTIDE SEQUENCE [LARGE SCALE GENOMIC DNA]</scope>
    <source>
        <strain evidence="6">DORA_12</strain>
    </source>
</reference>
<comment type="caution">
    <text evidence="5">The sequence shown here is derived from an EMBL/GenBank/DDBJ whole genome shotgun (WGS) entry which is preliminary data.</text>
</comment>
<evidence type="ECO:0000256" key="2">
    <source>
        <dbReference type="ARBA" id="ARBA00022722"/>
    </source>
</evidence>
<proteinExistence type="predicted"/>
<comment type="cofactor">
    <cofactor evidence="1">
        <name>Mg(2+)</name>
        <dbReference type="ChEBI" id="CHEBI:18420"/>
    </cofactor>
</comment>
<feature type="domain" description="VRR-NUC" evidence="4">
    <location>
        <begin position="1"/>
        <end position="81"/>
    </location>
</feature>
<dbReference type="AlphaFoldDB" id="W1VAV4"/>
<dbReference type="EMBL" id="AZLV01000878">
    <property type="protein sequence ID" value="ETJ03168.1"/>
    <property type="molecule type" value="Genomic_DNA"/>
</dbReference>
<dbReference type="GO" id="GO:0016788">
    <property type="term" value="F:hydrolase activity, acting on ester bonds"/>
    <property type="evidence" value="ECO:0007669"/>
    <property type="project" value="InterPro"/>
</dbReference>
<evidence type="ECO:0000313" key="5">
    <source>
        <dbReference type="EMBL" id="ETJ03168.1"/>
    </source>
</evidence>
<evidence type="ECO:0000259" key="4">
    <source>
        <dbReference type="SMART" id="SM00990"/>
    </source>
</evidence>
<dbReference type="InterPro" id="IPR014883">
    <property type="entry name" value="VRR_NUC"/>
</dbReference>
<protein>
    <submittedName>
        <fullName evidence="5">VRR-NUC protein</fullName>
    </submittedName>
</protein>
<evidence type="ECO:0000256" key="3">
    <source>
        <dbReference type="ARBA" id="ARBA00022801"/>
    </source>
</evidence>
<dbReference type="GO" id="GO:0004518">
    <property type="term" value="F:nuclease activity"/>
    <property type="evidence" value="ECO:0007669"/>
    <property type="project" value="UniProtKB-KW"/>
</dbReference>
<accession>W1VAV4</accession>
<gene>
    <name evidence="5" type="ORF">Q605_AUC00878G0002</name>
</gene>
<organism evidence="5 6">
    <name type="scientific">Actinomyces urogenitalis DORA_12</name>
    <dbReference type="NCBI Taxonomy" id="1403939"/>
    <lineage>
        <taxon>Bacteria</taxon>
        <taxon>Bacillati</taxon>
        <taxon>Actinomycetota</taxon>
        <taxon>Actinomycetes</taxon>
        <taxon>Actinomycetales</taxon>
        <taxon>Actinomycetaceae</taxon>
        <taxon>Actinomyces</taxon>
    </lineage>
</organism>
<dbReference type="Proteomes" id="UP000018852">
    <property type="component" value="Unassembled WGS sequence"/>
</dbReference>
<name>W1VAV4_9ACTO</name>